<name>A0ACC2Z2V8_9PEZI</name>
<evidence type="ECO:0000313" key="1">
    <source>
        <dbReference type="EMBL" id="KAJ9641578.1"/>
    </source>
</evidence>
<accession>A0ACC2Z2V8</accession>
<dbReference type="EMBL" id="JAPDRP010000015">
    <property type="protein sequence ID" value="KAJ9641578.1"/>
    <property type="molecule type" value="Genomic_DNA"/>
</dbReference>
<gene>
    <name evidence="1" type="ORF">H2199_005548</name>
</gene>
<reference evidence="1" key="1">
    <citation type="submission" date="2022-10" db="EMBL/GenBank/DDBJ databases">
        <title>Culturing micro-colonial fungi from biological soil crusts in the Mojave desert and describing Neophaeococcomyces mojavensis, and introducing the new genera and species Taxawa tesnikishii.</title>
        <authorList>
            <person name="Kurbessoian T."/>
            <person name="Stajich J.E."/>
        </authorList>
    </citation>
    <scope>NUCLEOTIDE SEQUENCE</scope>
    <source>
        <strain evidence="1">JES_115</strain>
    </source>
</reference>
<protein>
    <submittedName>
        <fullName evidence="1">Uncharacterized protein</fullName>
    </submittedName>
</protein>
<comment type="caution">
    <text evidence="1">The sequence shown here is derived from an EMBL/GenBank/DDBJ whole genome shotgun (WGS) entry which is preliminary data.</text>
</comment>
<sequence length="306" mass="33817">MARIAAKEPHEVFPTQTAARSPPSQRPPTQVLQSEADSRFSLLFVDGYNRTRSVLAQASAEILRLWTLNDGRQCPFSRLDSAGLYLESSLVTTGEQPDEEPDKDGLNALFRGRTSAEEQDVRRRLLTRQPRGITAKDFAAYDYILAFDKRGFNRLSDLRQLVIVEAGMNNDPMPTAKIMLLGAGVSSPRPSSIRGRSRLAEADYAGTIEGIRNELERFMVRKVGWTRPGVALDAVGAPFKSRQFVALARRLQSNTVIKHVSEVCACRLSIDRNTAGETECVVIVTAKAADLEDAFETSLIRFAESG</sequence>
<keyword evidence="2" id="KW-1185">Reference proteome</keyword>
<dbReference type="Proteomes" id="UP001172680">
    <property type="component" value="Unassembled WGS sequence"/>
</dbReference>
<evidence type="ECO:0000313" key="2">
    <source>
        <dbReference type="Proteomes" id="UP001172680"/>
    </source>
</evidence>
<organism evidence="1 2">
    <name type="scientific">Coniosporium tulheliwenetii</name>
    <dbReference type="NCBI Taxonomy" id="3383036"/>
    <lineage>
        <taxon>Eukaryota</taxon>
        <taxon>Fungi</taxon>
        <taxon>Dikarya</taxon>
        <taxon>Ascomycota</taxon>
        <taxon>Pezizomycotina</taxon>
        <taxon>Dothideomycetes</taxon>
        <taxon>Dothideomycetes incertae sedis</taxon>
        <taxon>Coniosporium</taxon>
    </lineage>
</organism>
<proteinExistence type="predicted"/>